<name>A0A1V6C9F3_UNCT6</name>
<dbReference type="Proteomes" id="UP000485562">
    <property type="component" value="Unassembled WGS sequence"/>
</dbReference>
<reference evidence="8" key="1">
    <citation type="submission" date="2017-02" db="EMBL/GenBank/DDBJ databases">
        <title>Delving into the versatile metabolic prowess of the omnipresent phylum Bacteroidetes.</title>
        <authorList>
            <person name="Nobu M.K."/>
            <person name="Mei R."/>
            <person name="Narihiro T."/>
            <person name="Kuroda K."/>
            <person name="Liu W.-T."/>
        </authorList>
    </citation>
    <scope>NUCLEOTIDE SEQUENCE</scope>
    <source>
        <strain evidence="8">ADurb.Bin131</strain>
    </source>
</reference>
<dbReference type="PANTHER" id="PTHR12589:SF8">
    <property type="entry name" value="6-CARBOXY-5,6,7,8-TETRAHYDROPTERIN SYNTHASE"/>
    <property type="match status" value="1"/>
</dbReference>
<sequence length="123" mass="14321">MFELTVIGYFSGAHRLRKYKGKCEKLHGHNWKVEVVVSGEVDKSGIVLDFTILKQYLENVLSTLDHKYLNSIPYFKKNNPSSENTAIYIFSRIKKLLINHNVQVKKVVVWESEQQCVSYTEHC</sequence>
<dbReference type="PANTHER" id="PTHR12589">
    <property type="entry name" value="PYRUVOYL TETRAHYDROBIOPTERIN SYNTHASE"/>
    <property type="match status" value="1"/>
</dbReference>
<comment type="cofactor">
    <cofactor evidence="5 7">
        <name>Zn(2+)</name>
        <dbReference type="ChEBI" id="CHEBI:29105"/>
    </cofactor>
    <text evidence="5 7">Binds 1 zinc ion per subunit.</text>
</comment>
<evidence type="ECO:0000256" key="3">
    <source>
        <dbReference type="ARBA" id="ARBA00018141"/>
    </source>
</evidence>
<dbReference type="PIRSF" id="PIRSF006113">
    <property type="entry name" value="PTP_synth"/>
    <property type="match status" value="1"/>
</dbReference>
<dbReference type="NCBIfam" id="TIGR03367">
    <property type="entry name" value="queuosine_QueD"/>
    <property type="match status" value="1"/>
</dbReference>
<feature type="binding site" evidence="7">
    <location>
        <position position="27"/>
    </location>
    <ligand>
        <name>Zn(2+)</name>
        <dbReference type="ChEBI" id="CHEBI:29105"/>
    </ligand>
</feature>
<dbReference type="EMBL" id="MWDQ01000078">
    <property type="protein sequence ID" value="OQB73503.1"/>
    <property type="molecule type" value="Genomic_DNA"/>
</dbReference>
<keyword evidence="5" id="KW-0671">Queuosine biosynthesis</keyword>
<keyword evidence="5 7" id="KW-0862">Zinc</keyword>
<evidence type="ECO:0000256" key="6">
    <source>
        <dbReference type="PIRSR" id="PIRSR006113-1"/>
    </source>
</evidence>
<feature type="active site" description="Charge relay system" evidence="6">
    <location>
        <position position="66"/>
    </location>
</feature>
<dbReference type="EC" id="4.-.-.-" evidence="5"/>
<dbReference type="SUPFAM" id="SSF55620">
    <property type="entry name" value="Tetrahydrobiopterin biosynthesis enzymes-like"/>
    <property type="match status" value="1"/>
</dbReference>
<proteinExistence type="inferred from homology"/>
<feature type="binding site" evidence="7">
    <location>
        <position position="14"/>
    </location>
    <ligand>
        <name>Zn(2+)</name>
        <dbReference type="ChEBI" id="CHEBI:29105"/>
    </ligand>
</feature>
<evidence type="ECO:0000256" key="4">
    <source>
        <dbReference type="ARBA" id="ARBA00048807"/>
    </source>
</evidence>
<comment type="similarity">
    <text evidence="2 5">Belongs to the PTPS family. QueD subfamily.</text>
</comment>
<dbReference type="GO" id="GO:0046872">
    <property type="term" value="F:metal ion binding"/>
    <property type="evidence" value="ECO:0007669"/>
    <property type="project" value="UniProtKB-KW"/>
</dbReference>
<keyword evidence="5 8" id="KW-0456">Lyase</keyword>
<dbReference type="GO" id="GO:0070497">
    <property type="term" value="F:6-carboxytetrahydropterin synthase activity"/>
    <property type="evidence" value="ECO:0007669"/>
    <property type="project" value="UniProtKB-EC"/>
</dbReference>
<evidence type="ECO:0000256" key="1">
    <source>
        <dbReference type="ARBA" id="ARBA00005061"/>
    </source>
</evidence>
<evidence type="ECO:0000256" key="2">
    <source>
        <dbReference type="ARBA" id="ARBA00008900"/>
    </source>
</evidence>
<evidence type="ECO:0000256" key="7">
    <source>
        <dbReference type="PIRSR" id="PIRSR006113-2"/>
    </source>
</evidence>
<dbReference type="GO" id="GO:0008616">
    <property type="term" value="P:tRNA queuosine(34) biosynthetic process"/>
    <property type="evidence" value="ECO:0007669"/>
    <property type="project" value="UniProtKB-KW"/>
</dbReference>
<comment type="catalytic activity">
    <reaction evidence="4 5">
        <text>7,8-dihydroneopterin 3'-triphosphate + H2O = 6-carboxy-5,6,7,8-tetrahydropterin + triphosphate + acetaldehyde + 2 H(+)</text>
        <dbReference type="Rhea" id="RHEA:27966"/>
        <dbReference type="ChEBI" id="CHEBI:15343"/>
        <dbReference type="ChEBI" id="CHEBI:15377"/>
        <dbReference type="ChEBI" id="CHEBI:15378"/>
        <dbReference type="ChEBI" id="CHEBI:18036"/>
        <dbReference type="ChEBI" id="CHEBI:58462"/>
        <dbReference type="ChEBI" id="CHEBI:61032"/>
        <dbReference type="EC" id="4.1.2.50"/>
    </reaction>
</comment>
<feature type="binding site" evidence="7">
    <location>
        <position position="29"/>
    </location>
    <ligand>
        <name>Zn(2+)</name>
        <dbReference type="ChEBI" id="CHEBI:29105"/>
    </ligand>
</feature>
<dbReference type="InterPro" id="IPR007115">
    <property type="entry name" value="6-PTP_synth/QueD"/>
</dbReference>
<organism evidence="8">
    <name type="scientific">candidate division TA06 bacterium ADurb.Bin131</name>
    <dbReference type="NCBI Taxonomy" id="1852827"/>
    <lineage>
        <taxon>Bacteria</taxon>
        <taxon>Bacteria division TA06</taxon>
    </lineage>
</organism>
<comment type="caution">
    <text evidence="8">The sequence shown here is derived from an EMBL/GenBank/DDBJ whole genome shotgun (WGS) entry which is preliminary data.</text>
</comment>
<dbReference type="UniPathway" id="UPA00391"/>
<evidence type="ECO:0000313" key="8">
    <source>
        <dbReference type="EMBL" id="OQB73503.1"/>
    </source>
</evidence>
<dbReference type="Gene3D" id="3.30.479.10">
    <property type="entry name" value="6-pyruvoyl tetrahydropterin synthase/QueD"/>
    <property type="match status" value="1"/>
</dbReference>
<comment type="pathway">
    <text evidence="1 5">Purine metabolism; 7-cyano-7-deazaguanine biosynthesis.</text>
</comment>
<gene>
    <name evidence="8" type="primary">queD_2</name>
    <name evidence="8" type="ORF">BWX89_00940</name>
</gene>
<feature type="active site" description="Proton acceptor" evidence="6">
    <location>
        <position position="23"/>
    </location>
</feature>
<keyword evidence="5 7" id="KW-0479">Metal-binding</keyword>
<protein>
    <recommendedName>
        <fullName evidence="3 5">6-carboxy-5,6,7,8-tetrahydropterin synthase</fullName>
        <ecNumber evidence="5">4.-.-.-</ecNumber>
    </recommendedName>
</protein>
<dbReference type="InterPro" id="IPR038418">
    <property type="entry name" value="6-PTP_synth/QueD_sf"/>
</dbReference>
<dbReference type="AlphaFoldDB" id="A0A1V6C9F3"/>
<accession>A0A1V6C9F3</accession>
<dbReference type="Pfam" id="PF01242">
    <property type="entry name" value="PTPS"/>
    <property type="match status" value="1"/>
</dbReference>
<feature type="active site" description="Charge relay system" evidence="6">
    <location>
        <position position="111"/>
    </location>
</feature>
<evidence type="ECO:0000256" key="5">
    <source>
        <dbReference type="PIRNR" id="PIRNR006113"/>
    </source>
</evidence>